<dbReference type="OrthoDB" id="9816036at2"/>
<dbReference type="Proteomes" id="UP000239469">
    <property type="component" value="Unassembled WGS sequence"/>
</dbReference>
<proteinExistence type="predicted"/>
<protein>
    <recommendedName>
        <fullName evidence="1">FRG domain-containing protein</fullName>
    </recommendedName>
</protein>
<reference evidence="2 3" key="1">
    <citation type="submission" date="2017-01" db="EMBL/GenBank/DDBJ databases">
        <title>New insights into the genetic diversity of Chromobacterium isolated from tropical freshwater lake.</title>
        <authorList>
            <person name="Santos A.B."/>
            <person name="Nascimento A.M."/>
            <person name="Da Silva P.C."/>
        </authorList>
    </citation>
    <scope>NUCLEOTIDE SEQUENCE [LARGE SCALE GENOMIC DNA]</scope>
    <source>
        <strain evidence="2 3">56AF</strain>
    </source>
</reference>
<dbReference type="RefSeq" id="WP_106075993.1">
    <property type="nucleotide sequence ID" value="NZ_MTBD01000008.1"/>
</dbReference>
<dbReference type="InterPro" id="IPR014966">
    <property type="entry name" value="FRG-dom"/>
</dbReference>
<dbReference type="AlphaFoldDB" id="A0A2S9X7P6"/>
<evidence type="ECO:0000313" key="2">
    <source>
        <dbReference type="EMBL" id="PRP71738.1"/>
    </source>
</evidence>
<accession>A0A2S9X7P6</accession>
<dbReference type="SMART" id="SM00901">
    <property type="entry name" value="FRG"/>
    <property type="match status" value="1"/>
</dbReference>
<organism evidence="2 3">
    <name type="scientific">Chromobacterium amazonense</name>
    <dbReference type="NCBI Taxonomy" id="1382803"/>
    <lineage>
        <taxon>Bacteria</taxon>
        <taxon>Pseudomonadati</taxon>
        <taxon>Pseudomonadota</taxon>
        <taxon>Betaproteobacteria</taxon>
        <taxon>Neisseriales</taxon>
        <taxon>Chromobacteriaceae</taxon>
        <taxon>Chromobacterium</taxon>
    </lineage>
</organism>
<sequence>MKEIKASDASISSIINIIQENFKQENIWFRGQSKYKYNLQPAIFRETPGEFFSEGEMLKEFIRSQPEQSAHHKNTYDWLALMQHYGLPTRLLDWSSNLLVALYFCCEKDNEENGAIFAINPALLSEDVEAYTFIEPLIECEWENYGINSILESKFVREVTDGIKFRKHAFEIKINNKTIQEFYRARLEIVGTSIEKNSEEPGFNIENFEIIEYETAESKIILARYDLIRFIGGVISFKPPHLNPRIRQQHGFFTLHGGKLISGRTFIKPPNIEEMLEENCVKIEVSGKDKIKIMAELKFSGIEEHTLFPEIEKQAKYIKNKFTIKKKT</sequence>
<evidence type="ECO:0000259" key="1">
    <source>
        <dbReference type="SMART" id="SM00901"/>
    </source>
</evidence>
<name>A0A2S9X7P6_9NEIS</name>
<comment type="caution">
    <text evidence="2">The sequence shown here is derived from an EMBL/GenBank/DDBJ whole genome shotgun (WGS) entry which is preliminary data.</text>
</comment>
<gene>
    <name evidence="2" type="ORF">BUE93_04845</name>
</gene>
<dbReference type="EMBL" id="MTBD01000008">
    <property type="protein sequence ID" value="PRP71738.1"/>
    <property type="molecule type" value="Genomic_DNA"/>
</dbReference>
<feature type="domain" description="FRG" evidence="1">
    <location>
        <begin position="23"/>
        <end position="117"/>
    </location>
</feature>
<evidence type="ECO:0000313" key="3">
    <source>
        <dbReference type="Proteomes" id="UP000239469"/>
    </source>
</evidence>
<dbReference type="Pfam" id="PF08867">
    <property type="entry name" value="FRG"/>
    <property type="match status" value="1"/>
</dbReference>